<keyword evidence="10" id="KW-0418">Kinase</keyword>
<dbReference type="FunFam" id="3.30.565.10:FF:000010">
    <property type="entry name" value="Sensor histidine kinase RcsC"/>
    <property type="match status" value="1"/>
</dbReference>
<dbReference type="InterPro" id="IPR004358">
    <property type="entry name" value="Sig_transdc_His_kin-like_C"/>
</dbReference>
<evidence type="ECO:0000313" key="11">
    <source>
        <dbReference type="Proteomes" id="UP000284021"/>
    </source>
</evidence>
<evidence type="ECO:0000256" key="7">
    <source>
        <dbReference type="SAM" id="SignalP"/>
    </source>
</evidence>
<comment type="catalytic activity">
    <reaction evidence="1">
        <text>ATP + protein L-histidine = ADP + protein N-phospho-L-histidine.</text>
        <dbReference type="EC" id="2.7.13.3"/>
    </reaction>
</comment>
<accession>A0A418XI27</accession>
<dbReference type="PANTHER" id="PTHR45339">
    <property type="entry name" value="HYBRID SIGNAL TRANSDUCTION HISTIDINE KINASE J"/>
    <property type="match status" value="1"/>
</dbReference>
<dbReference type="EC" id="2.7.13.3" evidence="2"/>
<keyword evidence="6" id="KW-0472">Membrane</keyword>
<evidence type="ECO:0000256" key="4">
    <source>
        <dbReference type="ARBA" id="ARBA00023012"/>
    </source>
</evidence>
<dbReference type="CDD" id="cd17546">
    <property type="entry name" value="REC_hyHK_CKI1_RcsC-like"/>
    <property type="match status" value="1"/>
</dbReference>
<dbReference type="SUPFAM" id="SSF55874">
    <property type="entry name" value="ATPase domain of HSP90 chaperone/DNA topoisomerase II/histidine kinase"/>
    <property type="match status" value="1"/>
</dbReference>
<dbReference type="SMART" id="SM00388">
    <property type="entry name" value="HisKA"/>
    <property type="match status" value="1"/>
</dbReference>
<dbReference type="GO" id="GO:0000155">
    <property type="term" value="F:phosphorelay sensor kinase activity"/>
    <property type="evidence" value="ECO:0007669"/>
    <property type="project" value="InterPro"/>
</dbReference>
<dbReference type="PRINTS" id="PR00344">
    <property type="entry name" value="BCTRLSENSOR"/>
</dbReference>
<evidence type="ECO:0000259" key="8">
    <source>
        <dbReference type="PROSITE" id="PS50109"/>
    </source>
</evidence>
<evidence type="ECO:0000256" key="5">
    <source>
        <dbReference type="PROSITE-ProRule" id="PRU00169"/>
    </source>
</evidence>
<dbReference type="CDD" id="cd00082">
    <property type="entry name" value="HisKA"/>
    <property type="match status" value="1"/>
</dbReference>
<proteinExistence type="predicted"/>
<evidence type="ECO:0000256" key="2">
    <source>
        <dbReference type="ARBA" id="ARBA00012438"/>
    </source>
</evidence>
<feature type="modified residue" description="4-aspartylphosphate" evidence="5">
    <location>
        <position position="720"/>
    </location>
</feature>
<evidence type="ECO:0000313" key="10">
    <source>
        <dbReference type="EMBL" id="RJG12097.1"/>
    </source>
</evidence>
<keyword evidence="3 5" id="KW-0597">Phosphoprotein</keyword>
<dbReference type="SUPFAM" id="SSF52172">
    <property type="entry name" value="CheY-like"/>
    <property type="match status" value="1"/>
</dbReference>
<dbReference type="RefSeq" id="WP_119952441.1">
    <property type="nucleotide sequence ID" value="NZ_QYUR01000002.1"/>
</dbReference>
<keyword evidence="11" id="KW-1185">Reference proteome</keyword>
<gene>
    <name evidence="10" type="ORF">D3879_01870</name>
</gene>
<feature type="domain" description="Response regulatory" evidence="9">
    <location>
        <begin position="671"/>
        <end position="787"/>
    </location>
</feature>
<name>A0A418XI27_9PSED</name>
<feature type="transmembrane region" description="Helical" evidence="6">
    <location>
        <begin position="335"/>
        <end position="358"/>
    </location>
</feature>
<dbReference type="InterPro" id="IPR003594">
    <property type="entry name" value="HATPase_dom"/>
</dbReference>
<dbReference type="SMART" id="SM00448">
    <property type="entry name" value="REC"/>
    <property type="match status" value="1"/>
</dbReference>
<evidence type="ECO:0000256" key="6">
    <source>
        <dbReference type="SAM" id="Phobius"/>
    </source>
</evidence>
<keyword evidence="6" id="KW-0812">Transmembrane</keyword>
<dbReference type="PANTHER" id="PTHR45339:SF5">
    <property type="entry name" value="HISTIDINE KINASE"/>
    <property type="match status" value="1"/>
</dbReference>
<dbReference type="Pfam" id="PF07695">
    <property type="entry name" value="7TMR-DISM_7TM"/>
    <property type="match status" value="1"/>
</dbReference>
<dbReference type="Pfam" id="PF07696">
    <property type="entry name" value="7TMR-DISMED2"/>
    <property type="match status" value="1"/>
</dbReference>
<sequence>MRYGLFLLLYLCSAVAGAVEFDEHTRSLVLGQEMDVFEDVRGDASINEITSPALQASFRRHDKPVLNAGYSRSVFWLRLDLAYRPQTLVGQQPWLLELAYPPLDHLDLYLADGQGGFQRAQRTGDALPFASRQIKQNNYLFELSLQPNQPQRVYLRLESQGSIQAPLKLWSPTAYLEEQPRRIYVLGIIYGVLLVMLIYNLFIYLSVRDTSYLYYIFYIASFGLYQVSVNGAGIEYFWPDSPWWANVSTPFLIGSAALFGCQFARSFLHTSEHSPWVDRSLLGMMALGALVMLLALTASYAFSLRLATYVALLFTVVIFTAGFLAWRRDMRVARYFIIAWSAFLLGGIVNTLMVLGYLPNAFLTMYASQIGSAIEVGLLSLALADRINSMKEERTRILYESGRKLEALNQELANSNRLKDEFLATVTHELRTPMNGVIGSLELMQTVPMDVELEQYQKTATTSSRDMMRMVNDILALTELQAGKLYPWREPFSLRGLFDGLRAQFAPRAEDKGLRFTLELDDSLPDTLEGDAGKLAQSLGYLLDNAIKFTPRGAITLRVSCTDVTKESLALRVEVIDSGIGFSTPVDGSMYQRFHQLDGSMTREYGGLGVGLAICRQLVGLLGGSLSHQSQLGQGSCFQLRLPLFLAAPNPQQVLPRRAMGQAVRQPEQCTVLVVEDNGINQLVMRGMLLKLGYRVRCADNGAEALELLRRESVDAVLLDCQMPVMDGFATCRALRGLPGCMELPVLAITAHSHSGDRERCLAAGMSDYMAKPVKFEALQTLLHDWLLCQAATNPQHA</sequence>
<evidence type="ECO:0000256" key="1">
    <source>
        <dbReference type="ARBA" id="ARBA00000085"/>
    </source>
</evidence>
<dbReference type="EMBL" id="QYUR01000002">
    <property type="protein sequence ID" value="RJG12097.1"/>
    <property type="molecule type" value="Genomic_DNA"/>
</dbReference>
<dbReference type="InterPro" id="IPR003661">
    <property type="entry name" value="HisK_dim/P_dom"/>
</dbReference>
<dbReference type="CDD" id="cd16922">
    <property type="entry name" value="HATPase_EvgS-ArcB-TorS-like"/>
    <property type="match status" value="1"/>
</dbReference>
<protein>
    <recommendedName>
        <fullName evidence="2">histidine kinase</fullName>
        <ecNumber evidence="2">2.7.13.3</ecNumber>
    </recommendedName>
</protein>
<feature type="transmembrane region" description="Helical" evidence="6">
    <location>
        <begin position="249"/>
        <end position="268"/>
    </location>
</feature>
<dbReference type="Gene3D" id="3.30.565.10">
    <property type="entry name" value="Histidine kinase-like ATPase, C-terminal domain"/>
    <property type="match status" value="1"/>
</dbReference>
<feature type="transmembrane region" description="Helical" evidence="6">
    <location>
        <begin position="306"/>
        <end position="326"/>
    </location>
</feature>
<comment type="caution">
    <text evidence="10">The sequence shown here is derived from an EMBL/GenBank/DDBJ whole genome shotgun (WGS) entry which is preliminary data.</text>
</comment>
<evidence type="ECO:0000256" key="3">
    <source>
        <dbReference type="ARBA" id="ARBA00022553"/>
    </source>
</evidence>
<reference evidence="10 11" key="1">
    <citation type="submission" date="2018-09" db="EMBL/GenBank/DDBJ databases">
        <authorList>
            <person name="Zhu H."/>
        </authorList>
    </citation>
    <scope>NUCLEOTIDE SEQUENCE [LARGE SCALE GENOMIC DNA]</scope>
    <source>
        <strain evidence="10 11">K1S02-6</strain>
    </source>
</reference>
<dbReference type="Gene3D" id="1.10.287.130">
    <property type="match status" value="1"/>
</dbReference>
<feature type="chain" id="PRO_5018982092" description="histidine kinase" evidence="7">
    <location>
        <begin position="19"/>
        <end position="798"/>
    </location>
</feature>
<dbReference type="SUPFAM" id="SSF47384">
    <property type="entry name" value="Homodimeric domain of signal transducing histidine kinase"/>
    <property type="match status" value="1"/>
</dbReference>
<dbReference type="PROSITE" id="PS50109">
    <property type="entry name" value="HIS_KIN"/>
    <property type="match status" value="1"/>
</dbReference>
<dbReference type="InterPro" id="IPR036890">
    <property type="entry name" value="HATPase_C_sf"/>
</dbReference>
<keyword evidence="6" id="KW-1133">Transmembrane helix</keyword>
<feature type="transmembrane region" description="Helical" evidence="6">
    <location>
        <begin position="212"/>
        <end position="229"/>
    </location>
</feature>
<dbReference type="InterPro" id="IPR001789">
    <property type="entry name" value="Sig_transdc_resp-reg_receiver"/>
</dbReference>
<feature type="signal peptide" evidence="7">
    <location>
        <begin position="1"/>
        <end position="18"/>
    </location>
</feature>
<dbReference type="InterPro" id="IPR011622">
    <property type="entry name" value="7TMR_DISM_rcpt_extracell_dom2"/>
</dbReference>
<dbReference type="SMART" id="SM00387">
    <property type="entry name" value="HATPase_c"/>
    <property type="match status" value="1"/>
</dbReference>
<dbReference type="Gene3D" id="2.60.40.2380">
    <property type="match status" value="1"/>
</dbReference>
<dbReference type="Gene3D" id="3.40.50.2300">
    <property type="match status" value="1"/>
</dbReference>
<dbReference type="Pfam" id="PF02518">
    <property type="entry name" value="HATPase_c"/>
    <property type="match status" value="1"/>
</dbReference>
<dbReference type="PROSITE" id="PS50110">
    <property type="entry name" value="RESPONSE_REGULATORY"/>
    <property type="match status" value="1"/>
</dbReference>
<keyword evidence="10" id="KW-0808">Transferase</keyword>
<feature type="domain" description="Histidine kinase" evidence="8">
    <location>
        <begin position="425"/>
        <end position="646"/>
    </location>
</feature>
<dbReference type="Pfam" id="PF00072">
    <property type="entry name" value="Response_reg"/>
    <property type="match status" value="1"/>
</dbReference>
<feature type="transmembrane region" description="Helical" evidence="6">
    <location>
        <begin position="280"/>
        <end position="300"/>
    </location>
</feature>
<dbReference type="InterPro" id="IPR011623">
    <property type="entry name" value="7TMR_DISM_rcpt_extracell_dom1"/>
</dbReference>
<dbReference type="InterPro" id="IPR005467">
    <property type="entry name" value="His_kinase_dom"/>
</dbReference>
<keyword evidence="7" id="KW-0732">Signal</keyword>
<dbReference type="Pfam" id="PF00512">
    <property type="entry name" value="HisKA"/>
    <property type="match status" value="1"/>
</dbReference>
<dbReference type="InterPro" id="IPR011006">
    <property type="entry name" value="CheY-like_superfamily"/>
</dbReference>
<keyword evidence="4" id="KW-0902">Two-component regulatory system</keyword>
<evidence type="ECO:0000259" key="9">
    <source>
        <dbReference type="PROSITE" id="PS50110"/>
    </source>
</evidence>
<dbReference type="OrthoDB" id="9797243at2"/>
<dbReference type="Proteomes" id="UP000284021">
    <property type="component" value="Unassembled WGS sequence"/>
</dbReference>
<dbReference type="AlphaFoldDB" id="A0A418XI27"/>
<dbReference type="InterPro" id="IPR036097">
    <property type="entry name" value="HisK_dim/P_sf"/>
</dbReference>
<organism evidence="10 11">
    <name type="scientific">Pseudomonas cavernicola</name>
    <dbReference type="NCBI Taxonomy" id="2320866"/>
    <lineage>
        <taxon>Bacteria</taxon>
        <taxon>Pseudomonadati</taxon>
        <taxon>Pseudomonadota</taxon>
        <taxon>Gammaproteobacteria</taxon>
        <taxon>Pseudomonadales</taxon>
        <taxon>Pseudomonadaceae</taxon>
        <taxon>Pseudomonas</taxon>
    </lineage>
</organism>
<feature type="transmembrane region" description="Helical" evidence="6">
    <location>
        <begin position="183"/>
        <end position="205"/>
    </location>
</feature>